<evidence type="ECO:0000256" key="6">
    <source>
        <dbReference type="SAM" id="MobiDB-lite"/>
    </source>
</evidence>
<dbReference type="GO" id="GO:0016987">
    <property type="term" value="F:sigma factor activity"/>
    <property type="evidence" value="ECO:0007669"/>
    <property type="project" value="UniProtKB-KW"/>
</dbReference>
<feature type="domain" description="RNA polymerase sigma-70 region 2" evidence="8">
    <location>
        <begin position="17"/>
        <end position="74"/>
    </location>
</feature>
<evidence type="ECO:0000256" key="3">
    <source>
        <dbReference type="ARBA" id="ARBA00023082"/>
    </source>
</evidence>
<keyword evidence="2" id="KW-0805">Transcription regulation</keyword>
<dbReference type="GO" id="GO:0003677">
    <property type="term" value="F:DNA binding"/>
    <property type="evidence" value="ECO:0007669"/>
    <property type="project" value="UniProtKB-KW"/>
</dbReference>
<comment type="similarity">
    <text evidence="1">Belongs to the sigma-70 factor family. ECF subfamily.</text>
</comment>
<keyword evidence="3" id="KW-0731">Sigma factor</keyword>
<dbReference type="InterPro" id="IPR013325">
    <property type="entry name" value="RNA_pol_sigma_r2"/>
</dbReference>
<evidence type="ECO:0000256" key="5">
    <source>
        <dbReference type="ARBA" id="ARBA00023163"/>
    </source>
</evidence>
<evidence type="ECO:0000256" key="2">
    <source>
        <dbReference type="ARBA" id="ARBA00023015"/>
    </source>
</evidence>
<feature type="domain" description="RNA polymerase sigma factor 70 region 4 type 2" evidence="9">
    <location>
        <begin position="103"/>
        <end position="154"/>
    </location>
</feature>
<dbReference type="CDD" id="cd06171">
    <property type="entry name" value="Sigma70_r4"/>
    <property type="match status" value="1"/>
</dbReference>
<dbReference type="PANTHER" id="PTHR43133">
    <property type="entry name" value="RNA POLYMERASE ECF-TYPE SIGMA FACTO"/>
    <property type="match status" value="1"/>
</dbReference>
<gene>
    <name evidence="10" type="ORF">Rhe02_56250</name>
</gene>
<dbReference type="InterPro" id="IPR007627">
    <property type="entry name" value="RNA_pol_sigma70_r2"/>
</dbReference>
<reference evidence="10" key="1">
    <citation type="submission" date="2021-01" db="EMBL/GenBank/DDBJ databases">
        <title>Whole genome shotgun sequence of Rhizocola hellebori NBRC 109834.</title>
        <authorList>
            <person name="Komaki H."/>
            <person name="Tamura T."/>
        </authorList>
    </citation>
    <scope>NUCLEOTIDE SEQUENCE</scope>
    <source>
        <strain evidence="10">NBRC 109834</strain>
    </source>
</reference>
<evidence type="ECO:0000256" key="4">
    <source>
        <dbReference type="ARBA" id="ARBA00023125"/>
    </source>
</evidence>
<keyword evidence="7" id="KW-0812">Transmembrane</keyword>
<dbReference type="SUPFAM" id="SSF88946">
    <property type="entry name" value="Sigma2 domain of RNA polymerase sigma factors"/>
    <property type="match status" value="1"/>
</dbReference>
<evidence type="ECO:0000256" key="7">
    <source>
        <dbReference type="SAM" id="Phobius"/>
    </source>
</evidence>
<keyword evidence="4" id="KW-0238">DNA-binding</keyword>
<dbReference type="InterPro" id="IPR013324">
    <property type="entry name" value="RNA_pol_sigma_r3/r4-like"/>
</dbReference>
<dbReference type="SUPFAM" id="SSF88659">
    <property type="entry name" value="Sigma3 and sigma4 domains of RNA polymerase sigma factors"/>
    <property type="match status" value="1"/>
</dbReference>
<dbReference type="Gene3D" id="1.10.10.10">
    <property type="entry name" value="Winged helix-like DNA-binding domain superfamily/Winged helix DNA-binding domain"/>
    <property type="match status" value="1"/>
</dbReference>
<evidence type="ECO:0000259" key="8">
    <source>
        <dbReference type="Pfam" id="PF04542"/>
    </source>
</evidence>
<keyword evidence="7" id="KW-1133">Transmembrane helix</keyword>
<dbReference type="NCBIfam" id="TIGR02937">
    <property type="entry name" value="sigma70-ECF"/>
    <property type="match status" value="1"/>
</dbReference>
<dbReference type="AlphaFoldDB" id="A0A8J3VJ23"/>
<dbReference type="Pfam" id="PF08281">
    <property type="entry name" value="Sigma70_r4_2"/>
    <property type="match status" value="1"/>
</dbReference>
<dbReference type="InterPro" id="IPR013249">
    <property type="entry name" value="RNA_pol_sigma70_r4_t2"/>
</dbReference>
<feature type="transmembrane region" description="Helical" evidence="7">
    <location>
        <begin position="191"/>
        <end position="210"/>
    </location>
</feature>
<evidence type="ECO:0000256" key="1">
    <source>
        <dbReference type="ARBA" id="ARBA00010641"/>
    </source>
</evidence>
<feature type="region of interest" description="Disordered" evidence="6">
    <location>
        <begin position="213"/>
        <end position="250"/>
    </location>
</feature>
<organism evidence="10 11">
    <name type="scientific">Rhizocola hellebori</name>
    <dbReference type="NCBI Taxonomy" id="1392758"/>
    <lineage>
        <taxon>Bacteria</taxon>
        <taxon>Bacillati</taxon>
        <taxon>Actinomycetota</taxon>
        <taxon>Actinomycetes</taxon>
        <taxon>Micromonosporales</taxon>
        <taxon>Micromonosporaceae</taxon>
        <taxon>Rhizocola</taxon>
    </lineage>
</organism>
<dbReference type="InterPro" id="IPR036388">
    <property type="entry name" value="WH-like_DNA-bd_sf"/>
</dbReference>
<evidence type="ECO:0000313" key="10">
    <source>
        <dbReference type="EMBL" id="GIH07558.1"/>
    </source>
</evidence>
<keyword evidence="7" id="KW-0472">Membrane</keyword>
<accession>A0A8J3VJ23</accession>
<evidence type="ECO:0008006" key="12">
    <source>
        <dbReference type="Google" id="ProtNLM"/>
    </source>
</evidence>
<sequence>MCVIQAWEEIYASQYWRLVTLMTALSGSVADAEEAVQEAFARGLGLSGRRPPPEDPAAWLYRVAANVVRGKWRRALVAHRHRGELAGESQVASAADHSDDRLTLLAAMRGLPVEQRETLALHYLADLPIDAIANRMDVPIGTVKARLSRGRNALAAVLTQDISPADELRSARQPEFSAVRARGTRRARRRIVAAVAILTAIISTGVVWGSSQLARPEPVTPSPSPSPSPSAVTPTTSPTPSSRVDPRNTTLTLPDPQFFNVCGKGGSLTFVDGIATIPGGTWSIGQMTPIEGDLDGAPGAELVTTISCSVDSRIRLVALGAAPGGELSVLGYVIAPDADLMFDTASVRIEAGVVQVTPTFTYGHTGKRCYPKQVRGYSYRDGSFKQTSGPTDVPDLTTEIRQLDLRNAPLSLDVPGPTPGVSHLVCASMTDGVGSGVLREISSVAPVTYAFTIEPKGFATISTRDFAFALVTYRADGGPEVQSVQVIHRGTDAFEGQTLVYTGVDGVTSIDGVTVTGNRAIVTVTVNGGKQEWAYITKSASSTLWNRE</sequence>
<dbReference type="Gene3D" id="1.10.1740.10">
    <property type="match status" value="1"/>
</dbReference>
<dbReference type="GO" id="GO:0006352">
    <property type="term" value="P:DNA-templated transcription initiation"/>
    <property type="evidence" value="ECO:0007669"/>
    <property type="project" value="InterPro"/>
</dbReference>
<name>A0A8J3VJ23_9ACTN</name>
<evidence type="ECO:0000313" key="11">
    <source>
        <dbReference type="Proteomes" id="UP000612899"/>
    </source>
</evidence>
<dbReference type="InterPro" id="IPR014284">
    <property type="entry name" value="RNA_pol_sigma-70_dom"/>
</dbReference>
<dbReference type="PANTHER" id="PTHR43133:SF50">
    <property type="entry name" value="ECF RNA POLYMERASE SIGMA FACTOR SIGM"/>
    <property type="match status" value="1"/>
</dbReference>
<dbReference type="Pfam" id="PF04542">
    <property type="entry name" value="Sigma70_r2"/>
    <property type="match status" value="1"/>
</dbReference>
<keyword evidence="11" id="KW-1185">Reference proteome</keyword>
<keyword evidence="5" id="KW-0804">Transcription</keyword>
<feature type="compositionally biased region" description="Pro residues" evidence="6">
    <location>
        <begin position="218"/>
        <end position="228"/>
    </location>
</feature>
<feature type="compositionally biased region" description="Low complexity" evidence="6">
    <location>
        <begin position="229"/>
        <end position="242"/>
    </location>
</feature>
<dbReference type="Proteomes" id="UP000612899">
    <property type="component" value="Unassembled WGS sequence"/>
</dbReference>
<comment type="caution">
    <text evidence="10">The sequence shown here is derived from an EMBL/GenBank/DDBJ whole genome shotgun (WGS) entry which is preliminary data.</text>
</comment>
<evidence type="ECO:0000259" key="9">
    <source>
        <dbReference type="Pfam" id="PF08281"/>
    </source>
</evidence>
<dbReference type="InterPro" id="IPR039425">
    <property type="entry name" value="RNA_pol_sigma-70-like"/>
</dbReference>
<proteinExistence type="inferred from homology"/>
<dbReference type="EMBL" id="BONY01000037">
    <property type="protein sequence ID" value="GIH07558.1"/>
    <property type="molecule type" value="Genomic_DNA"/>
</dbReference>
<protein>
    <recommendedName>
        <fullName evidence="12">Sigma-70 family RNA polymerase sigma factor</fullName>
    </recommendedName>
</protein>